<evidence type="ECO:0000256" key="7">
    <source>
        <dbReference type="ARBA" id="ARBA00023209"/>
    </source>
</evidence>
<keyword evidence="8" id="KW-1208">Phospholipid metabolism</keyword>
<keyword evidence="13" id="KW-1185">Reference proteome</keyword>
<dbReference type="GO" id="GO:0016740">
    <property type="term" value="F:transferase activity"/>
    <property type="evidence" value="ECO:0007669"/>
    <property type="project" value="UniProtKB-ARBA"/>
</dbReference>
<dbReference type="GO" id="GO:0012505">
    <property type="term" value="C:endomembrane system"/>
    <property type="evidence" value="ECO:0007669"/>
    <property type="project" value="UniProtKB-SubCell"/>
</dbReference>
<evidence type="ECO:0000256" key="5">
    <source>
        <dbReference type="ARBA" id="ARBA00023098"/>
    </source>
</evidence>
<name>L1IIK4_GUITC</name>
<dbReference type="PROSITE" id="PS51257">
    <property type="entry name" value="PROKAR_LIPOPROTEIN"/>
    <property type="match status" value="1"/>
</dbReference>
<feature type="transmembrane region" description="Helical" evidence="10">
    <location>
        <begin position="109"/>
        <end position="133"/>
    </location>
</feature>
<feature type="transmembrane region" description="Helical" evidence="10">
    <location>
        <begin position="6"/>
        <end position="27"/>
    </location>
</feature>
<gene>
    <name evidence="11" type="ORF">GUITHDRAFT_165923</name>
</gene>
<reference evidence="13" key="2">
    <citation type="submission" date="2012-11" db="EMBL/GenBank/DDBJ databases">
        <authorList>
            <person name="Kuo A."/>
            <person name="Curtis B.A."/>
            <person name="Tanifuji G."/>
            <person name="Burki F."/>
            <person name="Gruber A."/>
            <person name="Irimia M."/>
            <person name="Maruyama S."/>
            <person name="Arias M.C."/>
            <person name="Ball S.G."/>
            <person name="Gile G.H."/>
            <person name="Hirakawa Y."/>
            <person name="Hopkins J.F."/>
            <person name="Rensing S.A."/>
            <person name="Schmutz J."/>
            <person name="Symeonidi A."/>
            <person name="Elias M."/>
            <person name="Eveleigh R.J."/>
            <person name="Herman E.K."/>
            <person name="Klute M.J."/>
            <person name="Nakayama T."/>
            <person name="Obornik M."/>
            <person name="Reyes-Prieto A."/>
            <person name="Armbrust E.V."/>
            <person name="Aves S.J."/>
            <person name="Beiko R.G."/>
            <person name="Coutinho P."/>
            <person name="Dacks J.B."/>
            <person name="Durnford D.G."/>
            <person name="Fast N.M."/>
            <person name="Green B.R."/>
            <person name="Grisdale C."/>
            <person name="Hempe F."/>
            <person name="Henrissat B."/>
            <person name="Hoppner M.P."/>
            <person name="Ishida K.-I."/>
            <person name="Kim E."/>
            <person name="Koreny L."/>
            <person name="Kroth P.G."/>
            <person name="Liu Y."/>
            <person name="Malik S.-B."/>
            <person name="Maier U.G."/>
            <person name="McRose D."/>
            <person name="Mock T."/>
            <person name="Neilson J.A."/>
            <person name="Onodera N.T."/>
            <person name="Poole A.M."/>
            <person name="Pritham E.J."/>
            <person name="Richards T.A."/>
            <person name="Rocap G."/>
            <person name="Roy S.W."/>
            <person name="Sarai C."/>
            <person name="Schaack S."/>
            <person name="Shirato S."/>
            <person name="Slamovits C.H."/>
            <person name="Spencer D.F."/>
            <person name="Suzuki S."/>
            <person name="Worden A.Z."/>
            <person name="Zauner S."/>
            <person name="Barry K."/>
            <person name="Bell C."/>
            <person name="Bharti A.K."/>
            <person name="Crow J.A."/>
            <person name="Grimwood J."/>
            <person name="Kramer R."/>
            <person name="Lindquist E."/>
            <person name="Lucas S."/>
            <person name="Salamov A."/>
            <person name="McFadden G.I."/>
            <person name="Lane C.E."/>
            <person name="Keeling P.J."/>
            <person name="Gray M.W."/>
            <person name="Grigoriev I.V."/>
            <person name="Archibald J.M."/>
        </authorList>
    </citation>
    <scope>NUCLEOTIDE SEQUENCE</scope>
    <source>
        <strain evidence="13">CCMP2712</strain>
    </source>
</reference>
<dbReference type="PANTHER" id="PTHR12714:SF24">
    <property type="entry name" value="SLR1182 PROTEIN"/>
    <property type="match status" value="1"/>
</dbReference>
<evidence type="ECO:0000256" key="3">
    <source>
        <dbReference type="ARBA" id="ARBA00022692"/>
    </source>
</evidence>
<dbReference type="RefSeq" id="XP_005822625.1">
    <property type="nucleotide sequence ID" value="XM_005822568.1"/>
</dbReference>
<proteinExistence type="predicted"/>
<dbReference type="Proteomes" id="UP000011087">
    <property type="component" value="Unassembled WGS sequence"/>
</dbReference>
<feature type="compositionally biased region" description="Low complexity" evidence="9">
    <location>
        <begin position="34"/>
        <end position="43"/>
    </location>
</feature>
<feature type="compositionally biased region" description="Polar residues" evidence="9">
    <location>
        <begin position="44"/>
        <end position="55"/>
    </location>
</feature>
<dbReference type="UniPathway" id="UPA00753"/>
<evidence type="ECO:0008006" key="14">
    <source>
        <dbReference type="Google" id="ProtNLM"/>
    </source>
</evidence>
<dbReference type="GO" id="GO:0006656">
    <property type="term" value="P:phosphatidylcholine biosynthetic process"/>
    <property type="evidence" value="ECO:0007669"/>
    <property type="project" value="UniProtKB-UniPathway"/>
</dbReference>
<keyword evidence="6 10" id="KW-0472">Membrane</keyword>
<organism evidence="11">
    <name type="scientific">Guillardia theta (strain CCMP2712)</name>
    <name type="common">Cryptophyte</name>
    <dbReference type="NCBI Taxonomy" id="905079"/>
    <lineage>
        <taxon>Eukaryota</taxon>
        <taxon>Cryptophyceae</taxon>
        <taxon>Pyrenomonadales</taxon>
        <taxon>Geminigeraceae</taxon>
        <taxon>Guillardia</taxon>
    </lineage>
</organism>
<comment type="subcellular location">
    <subcellularLocation>
        <location evidence="1">Endomembrane system</location>
        <topology evidence="1">Multi-pass membrane protein</topology>
    </subcellularLocation>
</comment>
<dbReference type="PANTHER" id="PTHR12714">
    <property type="entry name" value="PROTEIN-S ISOPRENYLCYSTEINE O-METHYLTRANSFERASE"/>
    <property type="match status" value="1"/>
</dbReference>
<dbReference type="Pfam" id="PF04191">
    <property type="entry name" value="PEMT"/>
    <property type="match status" value="1"/>
</dbReference>
<keyword evidence="3 10" id="KW-0812">Transmembrane</keyword>
<keyword evidence="4 10" id="KW-1133">Transmembrane helix</keyword>
<evidence type="ECO:0000256" key="9">
    <source>
        <dbReference type="SAM" id="MobiDB-lite"/>
    </source>
</evidence>
<accession>L1IIK4</accession>
<dbReference type="PaxDb" id="55529-EKX35645"/>
<evidence type="ECO:0000256" key="1">
    <source>
        <dbReference type="ARBA" id="ARBA00004127"/>
    </source>
</evidence>
<dbReference type="Gene3D" id="1.20.120.1630">
    <property type="match status" value="1"/>
</dbReference>
<evidence type="ECO:0000256" key="10">
    <source>
        <dbReference type="SAM" id="Phobius"/>
    </source>
</evidence>
<dbReference type="OrthoDB" id="422086at2759"/>
<reference evidence="11 13" key="1">
    <citation type="journal article" date="2012" name="Nature">
        <title>Algal genomes reveal evolutionary mosaicism and the fate of nucleomorphs.</title>
        <authorList>
            <consortium name="DOE Joint Genome Institute"/>
            <person name="Curtis B.A."/>
            <person name="Tanifuji G."/>
            <person name="Burki F."/>
            <person name="Gruber A."/>
            <person name="Irimia M."/>
            <person name="Maruyama S."/>
            <person name="Arias M.C."/>
            <person name="Ball S.G."/>
            <person name="Gile G.H."/>
            <person name="Hirakawa Y."/>
            <person name="Hopkins J.F."/>
            <person name="Kuo A."/>
            <person name="Rensing S.A."/>
            <person name="Schmutz J."/>
            <person name="Symeonidi A."/>
            <person name="Elias M."/>
            <person name="Eveleigh R.J."/>
            <person name="Herman E.K."/>
            <person name="Klute M.J."/>
            <person name="Nakayama T."/>
            <person name="Obornik M."/>
            <person name="Reyes-Prieto A."/>
            <person name="Armbrust E.V."/>
            <person name="Aves S.J."/>
            <person name="Beiko R.G."/>
            <person name="Coutinho P."/>
            <person name="Dacks J.B."/>
            <person name="Durnford D.G."/>
            <person name="Fast N.M."/>
            <person name="Green B.R."/>
            <person name="Grisdale C.J."/>
            <person name="Hempel F."/>
            <person name="Henrissat B."/>
            <person name="Hoppner M.P."/>
            <person name="Ishida K."/>
            <person name="Kim E."/>
            <person name="Koreny L."/>
            <person name="Kroth P.G."/>
            <person name="Liu Y."/>
            <person name="Malik S.B."/>
            <person name="Maier U.G."/>
            <person name="McRose D."/>
            <person name="Mock T."/>
            <person name="Neilson J.A."/>
            <person name="Onodera N.T."/>
            <person name="Poole A.M."/>
            <person name="Pritham E.J."/>
            <person name="Richards T.A."/>
            <person name="Rocap G."/>
            <person name="Roy S.W."/>
            <person name="Sarai C."/>
            <person name="Schaack S."/>
            <person name="Shirato S."/>
            <person name="Slamovits C.H."/>
            <person name="Spencer D.F."/>
            <person name="Suzuki S."/>
            <person name="Worden A.Z."/>
            <person name="Zauner S."/>
            <person name="Barry K."/>
            <person name="Bell C."/>
            <person name="Bharti A.K."/>
            <person name="Crow J.A."/>
            <person name="Grimwood J."/>
            <person name="Kramer R."/>
            <person name="Lindquist E."/>
            <person name="Lucas S."/>
            <person name="Salamov A."/>
            <person name="McFadden G.I."/>
            <person name="Lane C.E."/>
            <person name="Keeling P.J."/>
            <person name="Gray M.W."/>
            <person name="Grigoriev I.V."/>
            <person name="Archibald J.M."/>
        </authorList>
    </citation>
    <scope>NUCLEOTIDE SEQUENCE</scope>
    <source>
        <strain evidence="11 13">CCMP2712</strain>
    </source>
</reference>
<dbReference type="EnsemblProtists" id="EKX35645">
    <property type="protein sequence ID" value="EKX35645"/>
    <property type="gene ID" value="GUITHDRAFT_165923"/>
</dbReference>
<feature type="region of interest" description="Disordered" evidence="9">
    <location>
        <begin position="33"/>
        <end position="59"/>
    </location>
</feature>
<evidence type="ECO:0000313" key="12">
    <source>
        <dbReference type="EnsemblProtists" id="EKX35645"/>
    </source>
</evidence>
<dbReference type="HOGENOM" id="CLU_1153543_0_0_1"/>
<protein>
    <recommendedName>
        <fullName evidence="14">Protein-S-isoprenylcysteine O-methyltransferase</fullName>
    </recommendedName>
</protein>
<evidence type="ECO:0000313" key="11">
    <source>
        <dbReference type="EMBL" id="EKX35645.1"/>
    </source>
</evidence>
<evidence type="ECO:0000256" key="2">
    <source>
        <dbReference type="ARBA" id="ARBA00022516"/>
    </source>
</evidence>
<evidence type="ECO:0000313" key="13">
    <source>
        <dbReference type="Proteomes" id="UP000011087"/>
    </source>
</evidence>
<reference evidence="12" key="3">
    <citation type="submission" date="2016-03" db="UniProtKB">
        <authorList>
            <consortium name="EnsemblProtists"/>
        </authorList>
    </citation>
    <scope>IDENTIFICATION</scope>
</reference>
<keyword evidence="5" id="KW-0443">Lipid metabolism</keyword>
<sequence length="241" mass="26184">MLGRVMWGWGVMAGMYGCVHMIGSTLAQRGILTSSSSSSSSSSATPQKRTASSGHSGKAGEEAVHTPIIFLTPWIKVPLKAPGMLFASYLASAATKALAYPQTSPISKLLGVGESVVLAAGVGLFSISAYLYYSSVKYMVDVGTPVPYGFQVKTLCTNGPFRYFKHPIYTALFGCCLATPLVLDCSWCFISPALFWAYVFWFVVPREEKYMKDKFGKEYENFSTGSQQSLSSFNGLRIRCA</sequence>
<dbReference type="KEGG" id="gtt:GUITHDRAFT_165923"/>
<dbReference type="AlphaFoldDB" id="L1IIK4"/>
<dbReference type="GeneID" id="17292332"/>
<dbReference type="EMBL" id="JH993087">
    <property type="protein sequence ID" value="EKX35645.1"/>
    <property type="molecule type" value="Genomic_DNA"/>
</dbReference>
<feature type="transmembrane region" description="Helical" evidence="10">
    <location>
        <begin position="171"/>
        <end position="204"/>
    </location>
</feature>
<keyword evidence="2" id="KW-0444">Lipid biosynthesis</keyword>
<keyword evidence="7" id="KW-0594">Phospholipid biosynthesis</keyword>
<dbReference type="InterPro" id="IPR007318">
    <property type="entry name" value="Phopholipid_MeTrfase"/>
</dbReference>
<evidence type="ECO:0000256" key="8">
    <source>
        <dbReference type="ARBA" id="ARBA00023264"/>
    </source>
</evidence>
<evidence type="ECO:0000256" key="6">
    <source>
        <dbReference type="ARBA" id="ARBA00023136"/>
    </source>
</evidence>
<evidence type="ECO:0000256" key="4">
    <source>
        <dbReference type="ARBA" id="ARBA00022989"/>
    </source>
</evidence>